<organism evidence="2 3">
    <name type="scientific">Mythimna separata</name>
    <name type="common">Oriental armyworm</name>
    <name type="synonym">Pseudaletia separata</name>
    <dbReference type="NCBI Taxonomy" id="271217"/>
    <lineage>
        <taxon>Eukaryota</taxon>
        <taxon>Metazoa</taxon>
        <taxon>Ecdysozoa</taxon>
        <taxon>Arthropoda</taxon>
        <taxon>Hexapoda</taxon>
        <taxon>Insecta</taxon>
        <taxon>Pterygota</taxon>
        <taxon>Neoptera</taxon>
        <taxon>Endopterygota</taxon>
        <taxon>Lepidoptera</taxon>
        <taxon>Glossata</taxon>
        <taxon>Ditrysia</taxon>
        <taxon>Noctuoidea</taxon>
        <taxon>Noctuidae</taxon>
        <taxon>Noctuinae</taxon>
        <taxon>Hadenini</taxon>
        <taxon>Mythimna</taxon>
    </lineage>
</organism>
<accession>A0AAD8DM09</accession>
<evidence type="ECO:0000259" key="1">
    <source>
        <dbReference type="PROSITE" id="PS50878"/>
    </source>
</evidence>
<gene>
    <name evidence="2" type="ORF">PYW07_011482</name>
</gene>
<dbReference type="AlphaFoldDB" id="A0AAD8DM09"/>
<dbReference type="InterPro" id="IPR000477">
    <property type="entry name" value="RT_dom"/>
</dbReference>
<sequence length="135" mass="15062">MYHDSMSSVQTAVGKSNVFPISVGVHQGLVLSPFLFNVVLVVVTNNIQDQPPWLMMHTDDIAFKNKAHLERKVNIWKDTLENGGQGVNVAKNEYMSCGSTDSNIIRIGSDWITKSDTFRYLGSMLHKSGNVDYDV</sequence>
<dbReference type="Pfam" id="PF00078">
    <property type="entry name" value="RVT_1"/>
    <property type="match status" value="1"/>
</dbReference>
<evidence type="ECO:0000313" key="3">
    <source>
        <dbReference type="Proteomes" id="UP001231518"/>
    </source>
</evidence>
<dbReference type="Proteomes" id="UP001231518">
    <property type="component" value="Chromosome 28"/>
</dbReference>
<reference evidence="2" key="1">
    <citation type="submission" date="2023-03" db="EMBL/GenBank/DDBJ databases">
        <title>Chromosome-level genomes of two armyworms, Mythimna separata and Mythimna loreyi, provide insights into the biosynthesis and reception of sex pheromones.</title>
        <authorList>
            <person name="Zhao H."/>
        </authorList>
    </citation>
    <scope>NUCLEOTIDE SEQUENCE</scope>
    <source>
        <strain evidence="2">BeijingLab</strain>
        <tissue evidence="2">Pupa</tissue>
    </source>
</reference>
<dbReference type="PROSITE" id="PS50878">
    <property type="entry name" value="RT_POL"/>
    <property type="match status" value="1"/>
</dbReference>
<evidence type="ECO:0000313" key="2">
    <source>
        <dbReference type="EMBL" id="KAJ8707805.1"/>
    </source>
</evidence>
<feature type="domain" description="Reverse transcriptase" evidence="1">
    <location>
        <begin position="1"/>
        <end position="125"/>
    </location>
</feature>
<proteinExistence type="predicted"/>
<protein>
    <recommendedName>
        <fullName evidence="1">Reverse transcriptase domain-containing protein</fullName>
    </recommendedName>
</protein>
<dbReference type="EMBL" id="JARGEI010000027">
    <property type="protein sequence ID" value="KAJ8707805.1"/>
    <property type="molecule type" value="Genomic_DNA"/>
</dbReference>
<keyword evidence="3" id="KW-1185">Reference proteome</keyword>
<name>A0AAD8DM09_MYTSE</name>
<comment type="caution">
    <text evidence="2">The sequence shown here is derived from an EMBL/GenBank/DDBJ whole genome shotgun (WGS) entry which is preliminary data.</text>
</comment>